<name>A0A1H2ZGR0_9RHOB</name>
<sequence length="46" mass="4824">MVNHTTTRKSVSIAVMNAGHLSRRVDAPVAVSGVVQTQAYLASEGN</sequence>
<evidence type="ECO:0000313" key="2">
    <source>
        <dbReference type="Proteomes" id="UP000199441"/>
    </source>
</evidence>
<proteinExistence type="predicted"/>
<dbReference type="AlphaFoldDB" id="A0A1H2ZGR0"/>
<accession>A0A1H2ZGR0</accession>
<dbReference type="Proteomes" id="UP000199441">
    <property type="component" value="Unassembled WGS sequence"/>
</dbReference>
<evidence type="ECO:0000313" key="1">
    <source>
        <dbReference type="EMBL" id="SDX16640.1"/>
    </source>
</evidence>
<keyword evidence="2" id="KW-1185">Reference proteome</keyword>
<dbReference type="RefSeq" id="WP_170833467.1">
    <property type="nucleotide sequence ID" value="NZ_FNOI01000004.1"/>
</dbReference>
<protein>
    <submittedName>
        <fullName evidence="1">Uncharacterized protein</fullName>
    </submittedName>
</protein>
<organism evidence="1 2">
    <name type="scientific">Litoreibacter albidus</name>
    <dbReference type="NCBI Taxonomy" id="670155"/>
    <lineage>
        <taxon>Bacteria</taxon>
        <taxon>Pseudomonadati</taxon>
        <taxon>Pseudomonadota</taxon>
        <taxon>Alphaproteobacteria</taxon>
        <taxon>Rhodobacterales</taxon>
        <taxon>Roseobacteraceae</taxon>
        <taxon>Litoreibacter</taxon>
    </lineage>
</organism>
<reference evidence="2" key="1">
    <citation type="submission" date="2016-10" db="EMBL/GenBank/DDBJ databases">
        <authorList>
            <person name="Varghese N."/>
            <person name="Submissions S."/>
        </authorList>
    </citation>
    <scope>NUCLEOTIDE SEQUENCE [LARGE SCALE GENOMIC DNA]</scope>
    <source>
        <strain evidence="2">DSM 26922</strain>
    </source>
</reference>
<dbReference type="EMBL" id="FNOI01000004">
    <property type="protein sequence ID" value="SDX16640.1"/>
    <property type="molecule type" value="Genomic_DNA"/>
</dbReference>
<gene>
    <name evidence="1" type="ORF">SAMN04488001_2577</name>
</gene>